<keyword evidence="10" id="KW-1185">Reference proteome</keyword>
<dbReference type="AlphaFoldDB" id="A0A8J4CEU3"/>
<dbReference type="PROSITE" id="PS50003">
    <property type="entry name" value="PH_DOMAIN"/>
    <property type="match status" value="1"/>
</dbReference>
<name>A0A8J4CEU3_9CHLO</name>
<dbReference type="InterPro" id="IPR045258">
    <property type="entry name" value="ACAP1/2/3-like"/>
</dbReference>
<protein>
    <submittedName>
        <fullName evidence="9">Uncharacterized protein</fullName>
    </submittedName>
</protein>
<evidence type="ECO:0000313" key="10">
    <source>
        <dbReference type="Proteomes" id="UP000747110"/>
    </source>
</evidence>
<dbReference type="Pfam" id="PF16746">
    <property type="entry name" value="BAR_3"/>
    <property type="match status" value="1"/>
</dbReference>
<evidence type="ECO:0000256" key="4">
    <source>
        <dbReference type="PROSITE-ProRule" id="PRU00023"/>
    </source>
</evidence>
<dbReference type="InterPro" id="IPR011993">
    <property type="entry name" value="PH-like_dom_sf"/>
</dbReference>
<dbReference type="SMART" id="SM00248">
    <property type="entry name" value="ANK"/>
    <property type="match status" value="2"/>
</dbReference>
<dbReference type="SUPFAM" id="SSF48403">
    <property type="entry name" value="Ankyrin repeat"/>
    <property type="match status" value="1"/>
</dbReference>
<feature type="region of interest" description="Disordered" evidence="6">
    <location>
        <begin position="501"/>
        <end position="521"/>
    </location>
</feature>
<reference evidence="9" key="1">
    <citation type="journal article" date="2021" name="Proc. Natl. Acad. Sci. U.S.A.">
        <title>Three genomes in the algal genus Volvox reveal the fate of a haploid sex-determining region after a transition to homothallism.</title>
        <authorList>
            <person name="Yamamoto K."/>
            <person name="Hamaji T."/>
            <person name="Kawai-Toyooka H."/>
            <person name="Matsuzaki R."/>
            <person name="Takahashi F."/>
            <person name="Nishimura Y."/>
            <person name="Kawachi M."/>
            <person name="Noguchi H."/>
            <person name="Minakuchi Y."/>
            <person name="Umen J.G."/>
            <person name="Toyoda A."/>
            <person name="Nozaki H."/>
        </authorList>
    </citation>
    <scope>NUCLEOTIDE SEQUENCE</scope>
    <source>
        <strain evidence="9">NIES-3786</strain>
    </source>
</reference>
<dbReference type="Proteomes" id="UP000747110">
    <property type="component" value="Unassembled WGS sequence"/>
</dbReference>
<evidence type="ECO:0000256" key="1">
    <source>
        <dbReference type="ARBA" id="ARBA00022723"/>
    </source>
</evidence>
<feature type="domain" description="PH" evidence="7">
    <location>
        <begin position="306"/>
        <end position="426"/>
    </location>
</feature>
<dbReference type="GO" id="GO:0005096">
    <property type="term" value="F:GTPase activator activity"/>
    <property type="evidence" value="ECO:0007669"/>
    <property type="project" value="InterPro"/>
</dbReference>
<dbReference type="InterPro" id="IPR002110">
    <property type="entry name" value="Ankyrin_rpt"/>
</dbReference>
<dbReference type="SMART" id="SM00105">
    <property type="entry name" value="ArfGap"/>
    <property type="match status" value="1"/>
</dbReference>
<keyword evidence="3" id="KW-0862">Zinc</keyword>
<dbReference type="Gene3D" id="1.10.220.150">
    <property type="entry name" value="Arf GTPase activating protein"/>
    <property type="match status" value="1"/>
</dbReference>
<evidence type="ECO:0000259" key="7">
    <source>
        <dbReference type="PROSITE" id="PS50003"/>
    </source>
</evidence>
<dbReference type="Pfam" id="PF13637">
    <property type="entry name" value="Ank_4"/>
    <property type="match status" value="1"/>
</dbReference>
<evidence type="ECO:0000256" key="6">
    <source>
        <dbReference type="SAM" id="MobiDB-lite"/>
    </source>
</evidence>
<dbReference type="EMBL" id="BNCP01000010">
    <property type="protein sequence ID" value="GIL77312.1"/>
    <property type="molecule type" value="Genomic_DNA"/>
</dbReference>
<dbReference type="CDD" id="cd08204">
    <property type="entry name" value="ArfGap"/>
    <property type="match status" value="1"/>
</dbReference>
<dbReference type="SUPFAM" id="SSF50729">
    <property type="entry name" value="PH domain-like"/>
    <property type="match status" value="1"/>
</dbReference>
<dbReference type="InterPro" id="IPR038508">
    <property type="entry name" value="ArfGAP_dom_sf"/>
</dbReference>
<dbReference type="InterPro" id="IPR037278">
    <property type="entry name" value="ARFGAP/RecO"/>
</dbReference>
<dbReference type="CDD" id="cd13250">
    <property type="entry name" value="PH_ACAP"/>
    <property type="match status" value="1"/>
</dbReference>
<dbReference type="SUPFAM" id="SSF57863">
    <property type="entry name" value="ArfGap/RecO-like zinc finger"/>
    <property type="match status" value="1"/>
</dbReference>
<dbReference type="Pfam" id="PF00169">
    <property type="entry name" value="PH"/>
    <property type="match status" value="1"/>
</dbReference>
<dbReference type="PROSITE" id="PS50088">
    <property type="entry name" value="ANK_REPEAT"/>
    <property type="match status" value="2"/>
</dbReference>
<proteinExistence type="predicted"/>
<evidence type="ECO:0000313" key="9">
    <source>
        <dbReference type="EMBL" id="GIL77312.1"/>
    </source>
</evidence>
<dbReference type="InterPro" id="IPR004148">
    <property type="entry name" value="BAR_dom"/>
</dbReference>
<dbReference type="Gene3D" id="1.25.40.20">
    <property type="entry name" value="Ankyrin repeat-containing domain"/>
    <property type="match status" value="1"/>
</dbReference>
<sequence>MVTQMPFSDLEDTPIFRIKVSELEAGCRRLRDRVTNLVGHYRRYRDALVALCKAQSAFVGGLAEFFGGSDGEEVGGGMAVNKYISTLGESTSYFDLLKIQIEFAADQISAEWLDDLLLAARDSHRTFERTSSDLEDATTKCLALKKGTKREVLDRATAELAAARLVAEEARFDVARRLAAVEARRRYSFLQLLLDSVGAHHAALRSGSEMLGRLTPLGDTARGLVVEARAAEGEMQCQLIREAERCKAISERAAALAASSLSFGDESGHGPVQMTAAKSGAALAAEAALRATRAAQATGDPNPPVTVIRQGYLLKRSGGAAAGSGGGGKLVSGEWKRRFFVLDSTGRLFYYSQKDTLLNKIRGLESHQPATTCVNLLTSTIKMDDEAEPGLRFCFRVVSPTGTLALQAESEPDRAAWVAMLQVVISALLDAMASAPPAAIGAGAGGAAGAASTAGSLARPCSNYSVSFSGCSGVIPGSPGGPQGPAASSGAVALLQSQGSGGWEEMRGSNAGGGAPPQQTASMAMGTGTGVATVDGTVAEAPLARLRRVAGNTHCCDCGAPNPDWASLNLGCLLCIECSGVHRQLGVHVSKVRSLTLDVRVWEPSILDLFSRLGNTAVNAVWEARLTQLQQPPQHQHPRHQSAGPGAGDVGGGPSSGRAGVDDTWVWCEEDEEDEGHGAYLATNLARKGLAAPGTSAAAFGAGSSLWGRNSGGGSSAGSGEAWLLAKPHLRAPLAEKQRYIQAKYVGRVYVAPPPAHILSGPGGAPQQLGLLLWHAVEAGDAQAALQALAWGADPAAHVRGPRAALLIQEMLEAAGGVAVGGNGSGSMQPRPHAGGGVLALTLPPLHLAAADGSLPLLEVLLQNGAPIDAVDGAGGGHTALHYALLADRYDAAKLLIRRGASLTVADSAGRRAWDLVVGVKGRVADEELFLMLNGAGHEAAAAAAVIPVSGQSQGGQPDGSYHG</sequence>
<organism evidence="9 10">
    <name type="scientific">Volvox reticuliferus</name>
    <dbReference type="NCBI Taxonomy" id="1737510"/>
    <lineage>
        <taxon>Eukaryota</taxon>
        <taxon>Viridiplantae</taxon>
        <taxon>Chlorophyta</taxon>
        <taxon>core chlorophytes</taxon>
        <taxon>Chlorophyceae</taxon>
        <taxon>CS clade</taxon>
        <taxon>Chlamydomonadales</taxon>
        <taxon>Volvocaceae</taxon>
        <taxon>Volvox</taxon>
    </lineage>
</organism>
<feature type="region of interest" description="Disordered" evidence="6">
    <location>
        <begin position="630"/>
        <end position="657"/>
    </location>
</feature>
<dbReference type="PROSITE" id="PS50297">
    <property type="entry name" value="ANK_REP_REGION"/>
    <property type="match status" value="2"/>
</dbReference>
<dbReference type="OrthoDB" id="194358at2759"/>
<evidence type="ECO:0000259" key="8">
    <source>
        <dbReference type="PROSITE" id="PS50115"/>
    </source>
</evidence>
<comment type="caution">
    <text evidence="9">The sequence shown here is derived from an EMBL/GenBank/DDBJ whole genome shotgun (WGS) entry which is preliminary data.</text>
</comment>
<dbReference type="PANTHER" id="PTHR23180:SF160">
    <property type="entry name" value="ADP-RIBOSYLATION FACTOR GTPASE-ACTIVATING PROTEIN EFFECTOR PROTEIN 1"/>
    <property type="match status" value="1"/>
</dbReference>
<dbReference type="SUPFAM" id="SSF103657">
    <property type="entry name" value="BAR/IMD domain-like"/>
    <property type="match status" value="1"/>
</dbReference>
<keyword evidence="2 5" id="KW-0863">Zinc-finger</keyword>
<dbReference type="PANTHER" id="PTHR23180">
    <property type="entry name" value="CENTAURIN/ARF"/>
    <property type="match status" value="1"/>
</dbReference>
<dbReference type="PRINTS" id="PR00405">
    <property type="entry name" value="REVINTRACTNG"/>
</dbReference>
<feature type="compositionally biased region" description="Gly residues" evidence="6">
    <location>
        <begin position="645"/>
        <end position="655"/>
    </location>
</feature>
<dbReference type="PROSITE" id="PS50115">
    <property type="entry name" value="ARFGAP"/>
    <property type="match status" value="1"/>
</dbReference>
<evidence type="ECO:0000256" key="2">
    <source>
        <dbReference type="ARBA" id="ARBA00022771"/>
    </source>
</evidence>
<gene>
    <name evidence="9" type="ORF">Vretifemale_6788</name>
</gene>
<dbReference type="SMART" id="SM00233">
    <property type="entry name" value="PH"/>
    <property type="match status" value="1"/>
</dbReference>
<dbReference type="Gene3D" id="1.20.1270.60">
    <property type="entry name" value="Arfaptin homology (AH) domain/BAR domain"/>
    <property type="match status" value="1"/>
</dbReference>
<dbReference type="InterPro" id="IPR001164">
    <property type="entry name" value="ArfGAP_dom"/>
</dbReference>
<feature type="repeat" description="ANK" evidence="4">
    <location>
        <begin position="876"/>
        <end position="908"/>
    </location>
</feature>
<dbReference type="Pfam" id="PF01412">
    <property type="entry name" value="ArfGap"/>
    <property type="match status" value="1"/>
</dbReference>
<evidence type="ECO:0000256" key="5">
    <source>
        <dbReference type="PROSITE-ProRule" id="PRU00288"/>
    </source>
</evidence>
<dbReference type="Gene3D" id="2.30.29.30">
    <property type="entry name" value="Pleckstrin-homology domain (PH domain)/Phosphotyrosine-binding domain (PTB)"/>
    <property type="match status" value="1"/>
</dbReference>
<dbReference type="GO" id="GO:0005737">
    <property type="term" value="C:cytoplasm"/>
    <property type="evidence" value="ECO:0007669"/>
    <property type="project" value="InterPro"/>
</dbReference>
<dbReference type="InterPro" id="IPR027267">
    <property type="entry name" value="AH/BAR_dom_sf"/>
</dbReference>
<feature type="domain" description="Arf-GAP" evidence="8">
    <location>
        <begin position="540"/>
        <end position="626"/>
    </location>
</feature>
<feature type="repeat" description="ANK" evidence="4">
    <location>
        <begin position="845"/>
        <end position="873"/>
    </location>
</feature>
<keyword evidence="4" id="KW-0040">ANK repeat</keyword>
<dbReference type="GO" id="GO:0008270">
    <property type="term" value="F:zinc ion binding"/>
    <property type="evidence" value="ECO:0007669"/>
    <property type="project" value="UniProtKB-KW"/>
</dbReference>
<accession>A0A8J4CEU3</accession>
<dbReference type="InterPro" id="IPR036770">
    <property type="entry name" value="Ankyrin_rpt-contain_sf"/>
</dbReference>
<evidence type="ECO:0000256" key="3">
    <source>
        <dbReference type="ARBA" id="ARBA00022833"/>
    </source>
</evidence>
<dbReference type="InterPro" id="IPR001849">
    <property type="entry name" value="PH_domain"/>
</dbReference>
<keyword evidence="1" id="KW-0479">Metal-binding</keyword>